<dbReference type="AlphaFoldDB" id="A0AAN7JSQ2"/>
<proteinExistence type="predicted"/>
<dbReference type="PANTHER" id="PTHR10641:SF1377">
    <property type="entry name" value="MYB-RELATED PROTEIN MYB4-LIKE"/>
    <property type="match status" value="1"/>
</dbReference>
<feature type="region of interest" description="Disordered" evidence="4">
    <location>
        <begin position="55"/>
        <end position="128"/>
    </location>
</feature>
<accession>A0AAN7JSQ2</accession>
<gene>
    <name evidence="6" type="ORF">SAY87_022062</name>
</gene>
<dbReference type="Pfam" id="PF00249">
    <property type="entry name" value="Myb_DNA-binding"/>
    <property type="match status" value="1"/>
</dbReference>
<comment type="subcellular location">
    <subcellularLocation>
        <location evidence="1">Nucleus</location>
    </subcellularLocation>
</comment>
<dbReference type="GO" id="GO:0003677">
    <property type="term" value="F:DNA binding"/>
    <property type="evidence" value="ECO:0007669"/>
    <property type="project" value="UniProtKB-KW"/>
</dbReference>
<protein>
    <recommendedName>
        <fullName evidence="5">Myb-like domain-containing protein</fullName>
    </recommendedName>
</protein>
<dbReference type="PROSITE" id="PS50090">
    <property type="entry name" value="MYB_LIKE"/>
    <property type="match status" value="1"/>
</dbReference>
<sequence>MGRRISFIKQDEDRRDLAAGVKRGPWSPDEDQKLVAYIRRYGIWNWTHMPKAAGMRHMRSEQSVHKPAKDAGDGASASSSTPAWLDNPNILESLPQEEALSGSSASPSPAPEFEETSKESTPPIQWTDNNEARDLELDYWNNIALPPLEDAYAEWDIGSICAASFGLELELPQFYSLQLPESSVDGHLFYDNLWEN</sequence>
<dbReference type="CDD" id="cd00167">
    <property type="entry name" value="SANT"/>
    <property type="match status" value="1"/>
</dbReference>
<evidence type="ECO:0000256" key="4">
    <source>
        <dbReference type="SAM" id="MobiDB-lite"/>
    </source>
</evidence>
<dbReference type="GO" id="GO:0005634">
    <property type="term" value="C:nucleus"/>
    <property type="evidence" value="ECO:0007669"/>
    <property type="project" value="UniProtKB-SubCell"/>
</dbReference>
<evidence type="ECO:0000259" key="5">
    <source>
        <dbReference type="PROSITE" id="PS50090"/>
    </source>
</evidence>
<evidence type="ECO:0000313" key="6">
    <source>
        <dbReference type="EMBL" id="KAK4753264.1"/>
    </source>
</evidence>
<dbReference type="PANTHER" id="PTHR10641">
    <property type="entry name" value="MYB FAMILY TRANSCRIPTION FACTOR"/>
    <property type="match status" value="1"/>
</dbReference>
<reference evidence="6 7" key="1">
    <citation type="journal article" date="2023" name="Hortic Res">
        <title>Pangenome of water caltrop reveals structural variations and asymmetric subgenome divergence after allopolyploidization.</title>
        <authorList>
            <person name="Zhang X."/>
            <person name="Chen Y."/>
            <person name="Wang L."/>
            <person name="Yuan Y."/>
            <person name="Fang M."/>
            <person name="Shi L."/>
            <person name="Lu R."/>
            <person name="Comes H.P."/>
            <person name="Ma Y."/>
            <person name="Chen Y."/>
            <person name="Huang G."/>
            <person name="Zhou Y."/>
            <person name="Zheng Z."/>
            <person name="Qiu Y."/>
        </authorList>
    </citation>
    <scope>NUCLEOTIDE SEQUENCE [LARGE SCALE GENOMIC DNA]</scope>
    <source>
        <tissue evidence="6">Roots</tissue>
    </source>
</reference>
<feature type="domain" description="Myb-like" evidence="5">
    <location>
        <begin position="18"/>
        <end position="64"/>
    </location>
</feature>
<evidence type="ECO:0000313" key="7">
    <source>
        <dbReference type="Proteomes" id="UP001345219"/>
    </source>
</evidence>
<keyword evidence="7" id="KW-1185">Reference proteome</keyword>
<comment type="caution">
    <text evidence="6">The sequence shown here is derived from an EMBL/GenBank/DDBJ whole genome shotgun (WGS) entry which is preliminary data.</text>
</comment>
<dbReference type="InterPro" id="IPR001005">
    <property type="entry name" value="SANT/Myb"/>
</dbReference>
<feature type="compositionally biased region" description="Polar residues" evidence="4">
    <location>
        <begin position="119"/>
        <end position="128"/>
    </location>
</feature>
<feature type="compositionally biased region" description="Basic and acidic residues" evidence="4">
    <location>
        <begin position="58"/>
        <end position="72"/>
    </location>
</feature>
<dbReference type="Gene3D" id="1.10.10.60">
    <property type="entry name" value="Homeodomain-like"/>
    <property type="match status" value="1"/>
</dbReference>
<evidence type="ECO:0000256" key="1">
    <source>
        <dbReference type="ARBA" id="ARBA00004123"/>
    </source>
</evidence>
<feature type="compositionally biased region" description="Low complexity" evidence="4">
    <location>
        <begin position="73"/>
        <end position="83"/>
    </location>
</feature>
<evidence type="ECO:0000256" key="2">
    <source>
        <dbReference type="ARBA" id="ARBA00023125"/>
    </source>
</evidence>
<evidence type="ECO:0000256" key="3">
    <source>
        <dbReference type="ARBA" id="ARBA00023242"/>
    </source>
</evidence>
<dbReference type="SUPFAM" id="SSF46689">
    <property type="entry name" value="Homeodomain-like"/>
    <property type="match status" value="1"/>
</dbReference>
<keyword evidence="2" id="KW-0238">DNA-binding</keyword>
<organism evidence="6 7">
    <name type="scientific">Trapa incisa</name>
    <dbReference type="NCBI Taxonomy" id="236973"/>
    <lineage>
        <taxon>Eukaryota</taxon>
        <taxon>Viridiplantae</taxon>
        <taxon>Streptophyta</taxon>
        <taxon>Embryophyta</taxon>
        <taxon>Tracheophyta</taxon>
        <taxon>Spermatophyta</taxon>
        <taxon>Magnoliopsida</taxon>
        <taxon>eudicotyledons</taxon>
        <taxon>Gunneridae</taxon>
        <taxon>Pentapetalae</taxon>
        <taxon>rosids</taxon>
        <taxon>malvids</taxon>
        <taxon>Myrtales</taxon>
        <taxon>Lythraceae</taxon>
        <taxon>Trapa</taxon>
    </lineage>
</organism>
<dbReference type="Proteomes" id="UP001345219">
    <property type="component" value="Chromosome 16"/>
</dbReference>
<dbReference type="EMBL" id="JAXIOK010000016">
    <property type="protein sequence ID" value="KAK4753264.1"/>
    <property type="molecule type" value="Genomic_DNA"/>
</dbReference>
<name>A0AAN7JSQ2_9MYRT</name>
<dbReference type="InterPro" id="IPR015495">
    <property type="entry name" value="Myb_TF_plants"/>
</dbReference>
<keyword evidence="3" id="KW-0539">Nucleus</keyword>
<dbReference type="InterPro" id="IPR009057">
    <property type="entry name" value="Homeodomain-like_sf"/>
</dbReference>
<feature type="compositionally biased region" description="Low complexity" evidence="4">
    <location>
        <begin position="97"/>
        <end position="107"/>
    </location>
</feature>